<organism evidence="1 2">
    <name type="scientific">Austropuccinia psidii MF-1</name>
    <dbReference type="NCBI Taxonomy" id="1389203"/>
    <lineage>
        <taxon>Eukaryota</taxon>
        <taxon>Fungi</taxon>
        <taxon>Dikarya</taxon>
        <taxon>Basidiomycota</taxon>
        <taxon>Pucciniomycotina</taxon>
        <taxon>Pucciniomycetes</taxon>
        <taxon>Pucciniales</taxon>
        <taxon>Sphaerophragmiaceae</taxon>
        <taxon>Austropuccinia</taxon>
    </lineage>
</organism>
<accession>A0A9Q3GN43</accession>
<evidence type="ECO:0000313" key="2">
    <source>
        <dbReference type="Proteomes" id="UP000765509"/>
    </source>
</evidence>
<keyword evidence="2" id="KW-1185">Reference proteome</keyword>
<dbReference type="AlphaFoldDB" id="A0A9Q3GN43"/>
<dbReference type="Proteomes" id="UP000765509">
    <property type="component" value="Unassembled WGS sequence"/>
</dbReference>
<gene>
    <name evidence="1" type="ORF">O181_012542</name>
</gene>
<proteinExistence type="predicted"/>
<reference evidence="1" key="1">
    <citation type="submission" date="2021-03" db="EMBL/GenBank/DDBJ databases">
        <title>Draft genome sequence of rust myrtle Austropuccinia psidii MF-1, a brazilian biotype.</title>
        <authorList>
            <person name="Quecine M.C."/>
            <person name="Pachon D.M.R."/>
            <person name="Bonatelli M.L."/>
            <person name="Correr F.H."/>
            <person name="Franceschini L.M."/>
            <person name="Leite T.F."/>
            <person name="Margarido G.R.A."/>
            <person name="Almeida C.A."/>
            <person name="Ferrarezi J.A."/>
            <person name="Labate C.A."/>
        </authorList>
    </citation>
    <scope>NUCLEOTIDE SEQUENCE</scope>
    <source>
        <strain evidence="1">MF-1</strain>
    </source>
</reference>
<dbReference type="EMBL" id="AVOT02003215">
    <property type="protein sequence ID" value="MBW0472827.1"/>
    <property type="molecule type" value="Genomic_DNA"/>
</dbReference>
<evidence type="ECO:0000313" key="1">
    <source>
        <dbReference type="EMBL" id="MBW0472827.1"/>
    </source>
</evidence>
<comment type="caution">
    <text evidence="1">The sequence shown here is derived from an EMBL/GenBank/DDBJ whole genome shotgun (WGS) entry which is preliminary data.</text>
</comment>
<sequence>MDKSSPAIWNQIILCYSLPQKNDGLDSRMIQNLEEMVRNVCAHALELKYCDEFKHDCSTLLHALELTYKGSIHASPTQTPSILEKEWNPRLT</sequence>
<protein>
    <submittedName>
        <fullName evidence="1">Uncharacterized protein</fullName>
    </submittedName>
</protein>
<name>A0A9Q3GN43_9BASI</name>